<keyword evidence="2" id="KW-1185">Reference proteome</keyword>
<sequence>MIEDILEILDASFVDQVEIGVEDHFKIAKRPVLVVDEAIHELRSWLKLMGPRKLLKLMRPRKLLKLMRSRK</sequence>
<accession>A0AAD3XZY7</accession>
<name>A0AAD3XZY7_NEPGR</name>
<dbReference type="EMBL" id="BSYO01000024">
    <property type="protein sequence ID" value="GMH22485.1"/>
    <property type="molecule type" value="Genomic_DNA"/>
</dbReference>
<evidence type="ECO:0000313" key="1">
    <source>
        <dbReference type="EMBL" id="GMH22485.1"/>
    </source>
</evidence>
<reference evidence="1" key="1">
    <citation type="submission" date="2023-05" db="EMBL/GenBank/DDBJ databases">
        <title>Nepenthes gracilis genome sequencing.</title>
        <authorList>
            <person name="Fukushima K."/>
        </authorList>
    </citation>
    <scope>NUCLEOTIDE SEQUENCE</scope>
    <source>
        <strain evidence="1">SING2019-196</strain>
    </source>
</reference>
<dbReference type="Proteomes" id="UP001279734">
    <property type="component" value="Unassembled WGS sequence"/>
</dbReference>
<comment type="caution">
    <text evidence="1">The sequence shown here is derived from an EMBL/GenBank/DDBJ whole genome shotgun (WGS) entry which is preliminary data.</text>
</comment>
<proteinExistence type="predicted"/>
<gene>
    <name evidence="1" type="ORF">Nepgr_024328</name>
</gene>
<dbReference type="AlphaFoldDB" id="A0AAD3XZY7"/>
<organism evidence="1 2">
    <name type="scientific">Nepenthes gracilis</name>
    <name type="common">Slender pitcher plant</name>
    <dbReference type="NCBI Taxonomy" id="150966"/>
    <lineage>
        <taxon>Eukaryota</taxon>
        <taxon>Viridiplantae</taxon>
        <taxon>Streptophyta</taxon>
        <taxon>Embryophyta</taxon>
        <taxon>Tracheophyta</taxon>
        <taxon>Spermatophyta</taxon>
        <taxon>Magnoliopsida</taxon>
        <taxon>eudicotyledons</taxon>
        <taxon>Gunneridae</taxon>
        <taxon>Pentapetalae</taxon>
        <taxon>Caryophyllales</taxon>
        <taxon>Nepenthaceae</taxon>
        <taxon>Nepenthes</taxon>
    </lineage>
</organism>
<protein>
    <submittedName>
        <fullName evidence="1">Uncharacterized protein</fullName>
    </submittedName>
</protein>
<evidence type="ECO:0000313" key="2">
    <source>
        <dbReference type="Proteomes" id="UP001279734"/>
    </source>
</evidence>